<keyword evidence="1" id="KW-0812">Transmembrane</keyword>
<dbReference type="OrthoDB" id="9779074at2"/>
<feature type="transmembrane region" description="Helical" evidence="1">
    <location>
        <begin position="43"/>
        <end position="65"/>
    </location>
</feature>
<evidence type="ECO:0000256" key="1">
    <source>
        <dbReference type="SAM" id="Phobius"/>
    </source>
</evidence>
<dbReference type="RefSeq" id="WP_002985393.1">
    <property type="nucleotide sequence ID" value="NZ_CP068108.1"/>
</dbReference>
<organism evidence="2 3">
    <name type="scientific">Myroides odoratus</name>
    <name type="common">Flavobacterium odoratum</name>
    <dbReference type="NCBI Taxonomy" id="256"/>
    <lineage>
        <taxon>Bacteria</taxon>
        <taxon>Pseudomonadati</taxon>
        <taxon>Bacteroidota</taxon>
        <taxon>Flavobacteriia</taxon>
        <taxon>Flavobacteriales</taxon>
        <taxon>Flavobacteriaceae</taxon>
        <taxon>Myroides</taxon>
    </lineage>
</organism>
<feature type="transmembrane region" description="Helical" evidence="1">
    <location>
        <begin position="71"/>
        <end position="92"/>
    </location>
</feature>
<proteinExistence type="predicted"/>
<feature type="transmembrane region" description="Helical" evidence="1">
    <location>
        <begin position="187"/>
        <end position="208"/>
    </location>
</feature>
<gene>
    <name evidence="2" type="ORF">I6I88_09875</name>
</gene>
<dbReference type="GeneID" id="93527964"/>
<reference evidence="2 3" key="1">
    <citation type="submission" date="2021-01" db="EMBL/GenBank/DDBJ databases">
        <title>FDA dAtabase for Regulatory Grade micrObial Sequences (FDA-ARGOS): Supporting development and validation of Infectious Disease Dx tests.</title>
        <authorList>
            <person name="Sproer C."/>
            <person name="Gronow S."/>
            <person name="Severitt S."/>
            <person name="Schroder I."/>
            <person name="Tallon L."/>
            <person name="Sadzewicz L."/>
            <person name="Zhao X."/>
            <person name="Boylan J."/>
            <person name="Ott S."/>
            <person name="Bowen H."/>
            <person name="Vavikolanu K."/>
            <person name="Mehta A."/>
            <person name="Aluvathingal J."/>
            <person name="Nadendla S."/>
            <person name="Lowell S."/>
            <person name="Myers T."/>
            <person name="Yan Y."/>
            <person name="Sichtig H."/>
        </authorList>
    </citation>
    <scope>NUCLEOTIDE SEQUENCE [LARGE SCALE GENOMIC DNA]</scope>
    <source>
        <strain evidence="2 3">FDAARGOS_1131</strain>
    </source>
</reference>
<dbReference type="EMBL" id="CP068108">
    <property type="protein sequence ID" value="QQT98539.1"/>
    <property type="molecule type" value="Genomic_DNA"/>
</dbReference>
<evidence type="ECO:0000313" key="2">
    <source>
        <dbReference type="EMBL" id="QQT98539.1"/>
    </source>
</evidence>
<dbReference type="Proteomes" id="UP000596202">
    <property type="component" value="Chromosome"/>
</dbReference>
<evidence type="ECO:0008006" key="4">
    <source>
        <dbReference type="Google" id="ProtNLM"/>
    </source>
</evidence>
<sequence>MDFEYLFLVISFSASIFSALFCLVLITLKVYDHSLDFFTKRLSIALMSFYIVSIIFFVTIFFYVFNLKLYWWFKGLNFQSVLLLPIIFYHIVFKLSRLKKDENFSYYHYVICFLIGISYIIYSRVMPQTPIASESDIKNALFFDDGRIVTRIIYNTVYLSLALYRLIRYRKHISNYSSDTSQNSLTWMYHILLISILIYPGPILFYLIPDMKNSLLFGQLIPNFLFMFFNISLCYNIFSQNFNLVYEDIILDADEVETKKYKEVVIDKATFEQYLYNEKPFLNPQLKITDLLPDLMTNRTYLSSFINNTYQMNFSQFINKCRFKEYLDLKETLDHSNLNEVDLILASGFRSYESFKRTESYYYKTMMSNEMCSNT</sequence>
<accession>A0A9Q6ZC43</accession>
<feature type="transmembrane region" description="Helical" evidence="1">
    <location>
        <begin position="104"/>
        <end position="122"/>
    </location>
</feature>
<protein>
    <recommendedName>
        <fullName evidence="4">HTH araC/xylS-type domain-containing protein</fullName>
    </recommendedName>
</protein>
<keyword evidence="1" id="KW-0472">Membrane</keyword>
<dbReference type="Gene3D" id="1.10.10.60">
    <property type="entry name" value="Homeodomain-like"/>
    <property type="match status" value="1"/>
</dbReference>
<evidence type="ECO:0000313" key="3">
    <source>
        <dbReference type="Proteomes" id="UP000596202"/>
    </source>
</evidence>
<feature type="transmembrane region" description="Helical" evidence="1">
    <location>
        <begin position="148"/>
        <end position="167"/>
    </location>
</feature>
<feature type="transmembrane region" description="Helical" evidence="1">
    <location>
        <begin position="6"/>
        <end position="31"/>
    </location>
</feature>
<dbReference type="AlphaFoldDB" id="A0A9Q6ZC43"/>
<name>A0A9Q6ZC43_MYROD</name>
<feature type="transmembrane region" description="Helical" evidence="1">
    <location>
        <begin position="220"/>
        <end position="238"/>
    </location>
</feature>
<keyword evidence="1" id="KW-1133">Transmembrane helix</keyword>